<gene>
    <name evidence="1" type="ORF">MNEG_7626</name>
</gene>
<dbReference type="RefSeq" id="XP_013899351.1">
    <property type="nucleotide sequence ID" value="XM_014043897.1"/>
</dbReference>
<dbReference type="STRING" id="145388.A0A0D2MI04"/>
<dbReference type="GO" id="GO:0010008">
    <property type="term" value="C:endosome membrane"/>
    <property type="evidence" value="ECO:0007669"/>
    <property type="project" value="TreeGrafter"/>
</dbReference>
<evidence type="ECO:0000313" key="1">
    <source>
        <dbReference type="EMBL" id="KIZ00332.1"/>
    </source>
</evidence>
<dbReference type="GeneID" id="25740502"/>
<reference evidence="1 2" key="1">
    <citation type="journal article" date="2013" name="BMC Genomics">
        <title>Reconstruction of the lipid metabolism for the microalga Monoraphidium neglectum from its genome sequence reveals characteristics suitable for biofuel production.</title>
        <authorList>
            <person name="Bogen C."/>
            <person name="Al-Dilaimi A."/>
            <person name="Albersmeier A."/>
            <person name="Wichmann J."/>
            <person name="Grundmann M."/>
            <person name="Rupp O."/>
            <person name="Lauersen K.J."/>
            <person name="Blifernez-Klassen O."/>
            <person name="Kalinowski J."/>
            <person name="Goesmann A."/>
            <person name="Mussgnug J.H."/>
            <person name="Kruse O."/>
        </authorList>
    </citation>
    <scope>NUCLEOTIDE SEQUENCE [LARGE SCALE GENOMIC DNA]</scope>
    <source>
        <strain evidence="1 2">SAG 48.87</strain>
    </source>
</reference>
<dbReference type="InterPro" id="IPR026825">
    <property type="entry name" value="Vac14"/>
</dbReference>
<dbReference type="EMBL" id="KK101586">
    <property type="protein sequence ID" value="KIZ00332.1"/>
    <property type="molecule type" value="Genomic_DNA"/>
</dbReference>
<dbReference type="SUPFAM" id="SSF48371">
    <property type="entry name" value="ARM repeat"/>
    <property type="match status" value="1"/>
</dbReference>
<dbReference type="InterPro" id="IPR011989">
    <property type="entry name" value="ARM-like"/>
</dbReference>
<dbReference type="OrthoDB" id="5574975at2759"/>
<proteinExistence type="predicted"/>
<dbReference type="AlphaFoldDB" id="A0A0D2MI04"/>
<dbReference type="GO" id="GO:0006661">
    <property type="term" value="P:phosphatidylinositol biosynthetic process"/>
    <property type="evidence" value="ECO:0007669"/>
    <property type="project" value="InterPro"/>
</dbReference>
<evidence type="ECO:0008006" key="3">
    <source>
        <dbReference type="Google" id="ProtNLM"/>
    </source>
</evidence>
<accession>A0A0D2MI04</accession>
<name>A0A0D2MI04_9CHLO</name>
<dbReference type="PANTHER" id="PTHR16023:SF0">
    <property type="entry name" value="PROTEIN VAC14 HOMOLOG"/>
    <property type="match status" value="1"/>
</dbReference>
<sequence>MVASDELLPQAVLRSIGDKLYEKRKVAALEVEQVVKRLAAAGEHHRGALLCLAAATVGLGEPSEGYLRQIVPPVLASFTDQDSRVRYYACESLYNIAKVSREGFVVFFSEAFDAMFRLCADSESNVQNAVTFLDNLVKDIVTASPQFSVDAFIPKLRDYMRVTNPYKRQFLISWVAVLESVPDLDLLAYLPELLDGLLNLLSDPNSPSSLGGIEVEKAEIRVSAQKVLMEFLVEIQVSRTVDWVALSAILVDKAGSQAEHMRITSRPP</sequence>
<dbReference type="Gene3D" id="1.25.10.10">
    <property type="entry name" value="Leucine-rich Repeat Variant"/>
    <property type="match status" value="2"/>
</dbReference>
<dbReference type="GO" id="GO:0070772">
    <property type="term" value="C:PAS complex"/>
    <property type="evidence" value="ECO:0007669"/>
    <property type="project" value="InterPro"/>
</dbReference>
<keyword evidence="2" id="KW-1185">Reference proteome</keyword>
<dbReference type="KEGG" id="mng:MNEG_7626"/>
<organism evidence="1 2">
    <name type="scientific">Monoraphidium neglectum</name>
    <dbReference type="NCBI Taxonomy" id="145388"/>
    <lineage>
        <taxon>Eukaryota</taxon>
        <taxon>Viridiplantae</taxon>
        <taxon>Chlorophyta</taxon>
        <taxon>core chlorophytes</taxon>
        <taxon>Chlorophyceae</taxon>
        <taxon>CS clade</taxon>
        <taxon>Sphaeropleales</taxon>
        <taxon>Selenastraceae</taxon>
        <taxon>Monoraphidium</taxon>
    </lineage>
</organism>
<evidence type="ECO:0000313" key="2">
    <source>
        <dbReference type="Proteomes" id="UP000054498"/>
    </source>
</evidence>
<dbReference type="InterPro" id="IPR016024">
    <property type="entry name" value="ARM-type_fold"/>
</dbReference>
<dbReference type="PANTHER" id="PTHR16023">
    <property type="entry name" value="TAX1 BINDING PROTEIN-RELATED"/>
    <property type="match status" value="1"/>
</dbReference>
<protein>
    <recommendedName>
        <fullName evidence="3">VAC14-like protein</fullName>
    </recommendedName>
</protein>
<dbReference type="Pfam" id="PF12755">
    <property type="entry name" value="Vac14_Fab1_bd"/>
    <property type="match status" value="1"/>
</dbReference>
<dbReference type="Proteomes" id="UP000054498">
    <property type="component" value="Unassembled WGS sequence"/>
</dbReference>